<comment type="caution">
    <text evidence="1">The sequence shown here is derived from an EMBL/GenBank/DDBJ whole genome shotgun (WGS) entry which is preliminary data.</text>
</comment>
<proteinExistence type="predicted"/>
<protein>
    <submittedName>
        <fullName evidence="1">Outer membrane autotransporter protein</fullName>
    </submittedName>
</protein>
<evidence type="ECO:0000313" key="2">
    <source>
        <dbReference type="Proteomes" id="UP001549086"/>
    </source>
</evidence>
<evidence type="ECO:0000313" key="1">
    <source>
        <dbReference type="EMBL" id="MET3590428.1"/>
    </source>
</evidence>
<reference evidence="1 2" key="1">
    <citation type="submission" date="2024-06" db="EMBL/GenBank/DDBJ databases">
        <title>Genomic Encyclopedia of Type Strains, Phase IV (KMG-IV): sequencing the most valuable type-strain genomes for metagenomic binning, comparative biology and taxonomic classification.</title>
        <authorList>
            <person name="Goeker M."/>
        </authorList>
    </citation>
    <scope>NUCLEOTIDE SEQUENCE [LARGE SCALE GENOMIC DNA]</scope>
    <source>
        <strain evidence="1 2">DSM 23649</strain>
    </source>
</reference>
<sequence length="60" mass="6624">MRFKDAFQLGSFGSSLEAGLGFDAKLLPNFSLYGDVLYQHKIYKAGFSGTSFSGGVRYQF</sequence>
<dbReference type="Proteomes" id="UP001549086">
    <property type="component" value="Unassembled WGS sequence"/>
</dbReference>
<organism evidence="1 2">
    <name type="scientific">Bartonella silvatica</name>
    <dbReference type="NCBI Taxonomy" id="357760"/>
    <lineage>
        <taxon>Bacteria</taxon>
        <taxon>Pseudomonadati</taxon>
        <taxon>Pseudomonadota</taxon>
        <taxon>Alphaproteobacteria</taxon>
        <taxon>Hyphomicrobiales</taxon>
        <taxon>Bartonellaceae</taxon>
        <taxon>Bartonella</taxon>
    </lineage>
</organism>
<dbReference type="InterPro" id="IPR006315">
    <property type="entry name" value="OM_autotransptr_brl_dom"/>
</dbReference>
<dbReference type="SUPFAM" id="SSF103515">
    <property type="entry name" value="Autotransporter"/>
    <property type="match status" value="1"/>
</dbReference>
<dbReference type="EMBL" id="JBEPLI010000028">
    <property type="protein sequence ID" value="MET3590428.1"/>
    <property type="molecule type" value="Genomic_DNA"/>
</dbReference>
<dbReference type="Gene3D" id="2.40.128.130">
    <property type="entry name" value="Autotransporter beta-domain"/>
    <property type="match status" value="1"/>
</dbReference>
<accession>A0ABV2HIP5</accession>
<name>A0ABV2HIP5_9HYPH</name>
<keyword evidence="2" id="KW-1185">Reference proteome</keyword>
<gene>
    <name evidence="1" type="ORF">ABID23_001538</name>
</gene>
<dbReference type="NCBIfam" id="TIGR01414">
    <property type="entry name" value="autotrans_barl"/>
    <property type="match status" value="1"/>
</dbReference>
<dbReference type="InterPro" id="IPR036709">
    <property type="entry name" value="Autotransporte_beta_dom_sf"/>
</dbReference>